<evidence type="ECO:0000256" key="3">
    <source>
        <dbReference type="ARBA" id="ARBA00022679"/>
    </source>
</evidence>
<evidence type="ECO:0000256" key="4">
    <source>
        <dbReference type="ARBA" id="ARBA00022691"/>
    </source>
</evidence>
<evidence type="ECO:0000256" key="2">
    <source>
        <dbReference type="ARBA" id="ARBA00022603"/>
    </source>
</evidence>
<dbReference type="Pfam" id="PF01555">
    <property type="entry name" value="N6_N4_Mtase"/>
    <property type="match status" value="1"/>
</dbReference>
<proteinExistence type="inferred from homology"/>
<comment type="caution">
    <text evidence="11">The sequence shown here is derived from an EMBL/GenBank/DDBJ whole genome shotgun (WGS) entry which is preliminary data.</text>
</comment>
<feature type="region of interest" description="Disordered" evidence="9">
    <location>
        <begin position="164"/>
        <end position="200"/>
    </location>
</feature>
<sequence length="336" mass="36692">MKAAPRNTILIGDAVERLAELPSSSVDCVVTSPPYFGLRDYHVSGQLGAEPTVSDWVRNLQAVFHEVARVLVPTGSVFLNLGDSFSRHPKYGAPAKSLLLAPERLLLALADDGWIVRNKLVWAKTNPQPSSVHDRLTLTYEPIYFLVRQRSYFFDLDAIREPHRTSPAARPRKTSNRQPDWAGPLATSRRGLDTGAAGHPLGKNPGDVWPIATRGFKGAHFATFPPDLVRRPVLAGCPQVVCTKCGQGQRQRQGTLRCHCKAPARSGLVLDPFFGTGTVGLVAAEQGRDWLGIELNPDYARIAEQRLGLVPRIEAITTNHLPPEPVTASPAEELAS</sequence>
<keyword evidence="6" id="KW-0238">DNA-binding</keyword>
<dbReference type="Gene3D" id="3.40.50.150">
    <property type="entry name" value="Vaccinia Virus protein VP39"/>
    <property type="match status" value="1"/>
</dbReference>
<dbReference type="SUPFAM" id="SSF53335">
    <property type="entry name" value="S-adenosyl-L-methionine-dependent methyltransferases"/>
    <property type="match status" value="1"/>
</dbReference>
<dbReference type="OrthoDB" id="9773060at2"/>
<keyword evidence="5" id="KW-0680">Restriction system</keyword>
<dbReference type="InterPro" id="IPR001091">
    <property type="entry name" value="RM_Methyltransferase"/>
</dbReference>
<gene>
    <name evidence="11" type="ORF">EV643_13510</name>
</gene>
<comment type="similarity">
    <text evidence="1">Belongs to the N(4)/N(6)-methyltransferase family. N(4) subfamily.</text>
</comment>
<reference evidence="11 12" key="1">
    <citation type="submission" date="2019-03" db="EMBL/GenBank/DDBJ databases">
        <title>Genomic Encyclopedia of Type Strains, Phase III (KMG-III): the genomes of soil and plant-associated and newly described type strains.</title>
        <authorList>
            <person name="Whitman W."/>
        </authorList>
    </citation>
    <scope>NUCLEOTIDE SEQUENCE [LARGE SCALE GENOMIC DNA]</scope>
    <source>
        <strain evidence="11 12">VKM Ac-2527</strain>
    </source>
</reference>
<evidence type="ECO:0000256" key="1">
    <source>
        <dbReference type="ARBA" id="ARBA00010203"/>
    </source>
</evidence>
<dbReference type="EMBL" id="SNWQ01000035">
    <property type="protein sequence ID" value="TDO30688.1"/>
    <property type="molecule type" value="Genomic_DNA"/>
</dbReference>
<evidence type="ECO:0000256" key="9">
    <source>
        <dbReference type="SAM" id="MobiDB-lite"/>
    </source>
</evidence>
<accession>A0A4V3C5P5</accession>
<organism evidence="11 12">
    <name type="scientific">Kribbella caucasensis</name>
    <dbReference type="NCBI Taxonomy" id="2512215"/>
    <lineage>
        <taxon>Bacteria</taxon>
        <taxon>Bacillati</taxon>
        <taxon>Actinomycetota</taxon>
        <taxon>Actinomycetes</taxon>
        <taxon>Propionibacteriales</taxon>
        <taxon>Kribbellaceae</taxon>
        <taxon>Kribbella</taxon>
    </lineage>
</organism>
<dbReference type="InterPro" id="IPR029063">
    <property type="entry name" value="SAM-dependent_MTases_sf"/>
</dbReference>
<keyword evidence="12" id="KW-1185">Reference proteome</keyword>
<keyword evidence="3" id="KW-0808">Transferase</keyword>
<dbReference type="Proteomes" id="UP000295388">
    <property type="component" value="Unassembled WGS sequence"/>
</dbReference>
<dbReference type="GO" id="GO:0015667">
    <property type="term" value="F:site-specific DNA-methyltransferase (cytosine-N4-specific) activity"/>
    <property type="evidence" value="ECO:0007669"/>
    <property type="project" value="UniProtKB-EC"/>
</dbReference>
<dbReference type="PROSITE" id="PS00093">
    <property type="entry name" value="N4_MTASE"/>
    <property type="match status" value="1"/>
</dbReference>
<dbReference type="AlphaFoldDB" id="A0A4V3C5P5"/>
<comment type="catalytic activity">
    <reaction evidence="7">
        <text>a 2'-deoxycytidine in DNA + S-adenosyl-L-methionine = an N(4)-methyl-2'-deoxycytidine in DNA + S-adenosyl-L-homocysteine + H(+)</text>
        <dbReference type="Rhea" id="RHEA:16857"/>
        <dbReference type="Rhea" id="RHEA-COMP:11369"/>
        <dbReference type="Rhea" id="RHEA-COMP:13674"/>
        <dbReference type="ChEBI" id="CHEBI:15378"/>
        <dbReference type="ChEBI" id="CHEBI:57856"/>
        <dbReference type="ChEBI" id="CHEBI:59789"/>
        <dbReference type="ChEBI" id="CHEBI:85452"/>
        <dbReference type="ChEBI" id="CHEBI:137933"/>
        <dbReference type="EC" id="2.1.1.113"/>
    </reaction>
</comment>
<protein>
    <recommendedName>
        <fullName evidence="8">Methyltransferase</fullName>
        <ecNumber evidence="8">2.1.1.-</ecNumber>
    </recommendedName>
</protein>
<evidence type="ECO:0000259" key="10">
    <source>
        <dbReference type="Pfam" id="PF01555"/>
    </source>
</evidence>
<evidence type="ECO:0000256" key="7">
    <source>
        <dbReference type="ARBA" id="ARBA00049120"/>
    </source>
</evidence>
<dbReference type="GO" id="GO:0032259">
    <property type="term" value="P:methylation"/>
    <property type="evidence" value="ECO:0007669"/>
    <property type="project" value="UniProtKB-KW"/>
</dbReference>
<evidence type="ECO:0000313" key="11">
    <source>
        <dbReference type="EMBL" id="TDO30688.1"/>
    </source>
</evidence>
<dbReference type="GO" id="GO:0003677">
    <property type="term" value="F:DNA binding"/>
    <property type="evidence" value="ECO:0007669"/>
    <property type="project" value="UniProtKB-KW"/>
</dbReference>
<evidence type="ECO:0000313" key="12">
    <source>
        <dbReference type="Proteomes" id="UP000295388"/>
    </source>
</evidence>
<dbReference type="PRINTS" id="PR00508">
    <property type="entry name" value="S21N4MTFRASE"/>
</dbReference>
<keyword evidence="2 11" id="KW-0489">Methyltransferase</keyword>
<evidence type="ECO:0000256" key="8">
    <source>
        <dbReference type="RuleBase" id="RU362026"/>
    </source>
</evidence>
<evidence type="ECO:0000256" key="6">
    <source>
        <dbReference type="ARBA" id="ARBA00023125"/>
    </source>
</evidence>
<dbReference type="InterPro" id="IPR017985">
    <property type="entry name" value="MeTrfase_CN4_CS"/>
</dbReference>
<name>A0A4V3C5P5_9ACTN</name>
<feature type="domain" description="DNA methylase N-4/N-6" evidence="10">
    <location>
        <begin position="26"/>
        <end position="304"/>
    </location>
</feature>
<keyword evidence="4" id="KW-0949">S-adenosyl-L-methionine</keyword>
<evidence type="ECO:0000256" key="5">
    <source>
        <dbReference type="ARBA" id="ARBA00022747"/>
    </source>
</evidence>
<dbReference type="GO" id="GO:0008170">
    <property type="term" value="F:N-methyltransferase activity"/>
    <property type="evidence" value="ECO:0007669"/>
    <property type="project" value="InterPro"/>
</dbReference>
<dbReference type="InterPro" id="IPR002941">
    <property type="entry name" value="DNA_methylase_N4/N6"/>
</dbReference>
<dbReference type="GO" id="GO:0009307">
    <property type="term" value="P:DNA restriction-modification system"/>
    <property type="evidence" value="ECO:0007669"/>
    <property type="project" value="UniProtKB-KW"/>
</dbReference>
<dbReference type="EC" id="2.1.1.-" evidence="8"/>